<organism evidence="1 2">
    <name type="scientific">Rhynchosporium agropyri</name>
    <dbReference type="NCBI Taxonomy" id="914238"/>
    <lineage>
        <taxon>Eukaryota</taxon>
        <taxon>Fungi</taxon>
        <taxon>Dikarya</taxon>
        <taxon>Ascomycota</taxon>
        <taxon>Pezizomycotina</taxon>
        <taxon>Leotiomycetes</taxon>
        <taxon>Helotiales</taxon>
        <taxon>Ploettnerulaceae</taxon>
        <taxon>Rhynchosporium</taxon>
    </lineage>
</organism>
<keyword evidence="2" id="KW-1185">Reference proteome</keyword>
<reference evidence="2" key="1">
    <citation type="submission" date="2016-03" db="EMBL/GenBank/DDBJ databases">
        <authorList>
            <person name="Guldener U."/>
        </authorList>
    </citation>
    <scope>NUCLEOTIDE SEQUENCE [LARGE SCALE GENOMIC DNA]</scope>
    <source>
        <strain evidence="2">04CH-RAC-A.6.1</strain>
    </source>
</reference>
<dbReference type="EMBL" id="FJUX01000048">
    <property type="protein sequence ID" value="CZT00848.1"/>
    <property type="molecule type" value="Genomic_DNA"/>
</dbReference>
<evidence type="ECO:0000313" key="1">
    <source>
        <dbReference type="EMBL" id="CZT00848.1"/>
    </source>
</evidence>
<gene>
    <name evidence="1" type="ORF">RAG0_08720</name>
</gene>
<sequence length="52" mass="5806">MRSGRAGLLEPVVGVNMKDFQRSEDQARCTLLSSGVRWRFIGKKGAAEVLQR</sequence>
<dbReference type="AlphaFoldDB" id="A0A1E1KS70"/>
<accession>A0A1E1KS70</accession>
<protein>
    <submittedName>
        <fullName evidence="1">Uncharacterized protein</fullName>
    </submittedName>
</protein>
<dbReference type="Proteomes" id="UP000178912">
    <property type="component" value="Unassembled WGS sequence"/>
</dbReference>
<proteinExistence type="predicted"/>
<name>A0A1E1KS70_9HELO</name>
<evidence type="ECO:0000313" key="2">
    <source>
        <dbReference type="Proteomes" id="UP000178912"/>
    </source>
</evidence>